<dbReference type="Pfam" id="PF03808">
    <property type="entry name" value="Glyco_tran_WecG"/>
    <property type="match status" value="1"/>
</dbReference>
<dbReference type="NCBIfam" id="TIGR00696">
    <property type="entry name" value="wecG_tagA_cpsF"/>
    <property type="match status" value="1"/>
</dbReference>
<evidence type="ECO:0000313" key="7">
    <source>
        <dbReference type="Proteomes" id="UP000198625"/>
    </source>
</evidence>
<dbReference type="GO" id="GO:0047244">
    <property type="term" value="F:N-acetylglucosaminyldiphosphoundecaprenol N-acetyl-beta-D-mannosaminyltransferase activity"/>
    <property type="evidence" value="ECO:0007669"/>
    <property type="project" value="UniProtKB-UniRule"/>
</dbReference>
<gene>
    <name evidence="6" type="ORF">SAMN05660462_02873</name>
</gene>
<keyword evidence="7" id="KW-1185">Reference proteome</keyword>
<dbReference type="EC" id="2.4.1.187" evidence="5"/>
<dbReference type="STRING" id="415015.SAMN05660462_02873"/>
<keyword evidence="4 5" id="KW-0961">Cell wall biogenesis/degradation</keyword>
<comment type="similarity">
    <text evidence="5">Belongs to the glycosyltransferase 26 family. TagA/TarA subfamily.</text>
</comment>
<dbReference type="PANTHER" id="PTHR34136">
    <property type="match status" value="1"/>
</dbReference>
<keyword evidence="2 5" id="KW-0808">Transferase</keyword>
<dbReference type="RefSeq" id="WP_091732774.1">
    <property type="nucleotide sequence ID" value="NZ_FNQE01000043.1"/>
</dbReference>
<keyword evidence="1 5" id="KW-0328">Glycosyltransferase</keyword>
<name>A0A1H3SFS8_9FIRM</name>
<dbReference type="UniPathway" id="UPA00632"/>
<comment type="function">
    <text evidence="5">Catalyzes the conversion of GlcNAc-PP-undecaprenol into ManNAc-GlcNAc-PP-undecaprenol, the first committed lipid intermediate in the de novo synthesis of teichoic acid.</text>
</comment>
<dbReference type="Proteomes" id="UP000198625">
    <property type="component" value="Unassembled WGS sequence"/>
</dbReference>
<keyword evidence="3 5" id="KW-0777">Teichoic acid biosynthesis</keyword>
<dbReference type="PANTHER" id="PTHR34136:SF1">
    <property type="entry name" value="UDP-N-ACETYL-D-MANNOSAMINURONIC ACID TRANSFERASE"/>
    <property type="match status" value="1"/>
</dbReference>
<comment type="catalytic activity">
    <reaction evidence="5">
        <text>UDP-N-acetyl-alpha-D-mannosamine + N-acetyl-alpha-D-glucosaminyl-di-trans,octa-cis-undecaprenyl diphosphate = N-acetyl-beta-D-mannosaminyl-(1-&gt;4)-N-acetyl-alpha-D-glucosaminyl di-trans,octa-cis-undecaprenyl diphosphate + UDP + H(+)</text>
        <dbReference type="Rhea" id="RHEA:16053"/>
        <dbReference type="ChEBI" id="CHEBI:15378"/>
        <dbReference type="ChEBI" id="CHEBI:58223"/>
        <dbReference type="ChEBI" id="CHEBI:62959"/>
        <dbReference type="ChEBI" id="CHEBI:68623"/>
        <dbReference type="ChEBI" id="CHEBI:132210"/>
        <dbReference type="EC" id="2.4.1.187"/>
    </reaction>
</comment>
<dbReference type="HAMAP" id="MF_02070">
    <property type="entry name" value="TagA_TarA"/>
    <property type="match status" value="1"/>
</dbReference>
<dbReference type="GO" id="GO:0071555">
    <property type="term" value="P:cell wall organization"/>
    <property type="evidence" value="ECO:0007669"/>
    <property type="project" value="UniProtKB-KW"/>
</dbReference>
<dbReference type="EMBL" id="FNQE01000043">
    <property type="protein sequence ID" value="SDZ36597.1"/>
    <property type="molecule type" value="Genomic_DNA"/>
</dbReference>
<dbReference type="OrthoDB" id="9771846at2"/>
<evidence type="ECO:0000256" key="3">
    <source>
        <dbReference type="ARBA" id="ARBA00022944"/>
    </source>
</evidence>
<dbReference type="InterPro" id="IPR004629">
    <property type="entry name" value="WecG_TagA_CpsF"/>
</dbReference>
<dbReference type="GO" id="GO:0019350">
    <property type="term" value="P:teichoic acid biosynthetic process"/>
    <property type="evidence" value="ECO:0007669"/>
    <property type="project" value="UniProtKB-UniRule"/>
</dbReference>
<dbReference type="CDD" id="cd06533">
    <property type="entry name" value="Glyco_transf_WecG_TagA"/>
    <property type="match status" value="1"/>
</dbReference>
<organism evidence="6 7">
    <name type="scientific">Proteiniborus ethanoligenes</name>
    <dbReference type="NCBI Taxonomy" id="415015"/>
    <lineage>
        <taxon>Bacteria</taxon>
        <taxon>Bacillati</taxon>
        <taxon>Bacillota</taxon>
        <taxon>Clostridia</taxon>
        <taxon>Eubacteriales</taxon>
        <taxon>Proteiniborus</taxon>
    </lineage>
</organism>
<dbReference type="InterPro" id="IPR034714">
    <property type="entry name" value="TagA_TarA"/>
</dbReference>
<sequence length="253" mass="28398">MSEKISILGVNVDKITLKDAEERVKSFLNSNTINTIYTPNTEIVMEARNNQELKSLLNKGDLVIPDGIGLVYASKIKKKPLLERVAGSDLSMRILDIANDEGHSIFILGGKPGVAQIATENIKKKYPNIDIAGYHHGYFKGTHIGHKNHEEENEVINIINKAKPDIVFVGLGAPKQEQWIDENKEKLNCKVIIGNGGTVDIIAGTVKRAPEVYQRLGLEWLYRLLKDPRRIKRQIVLPKFVLIVLFSKDEIVK</sequence>
<dbReference type="AlphaFoldDB" id="A0A1H3SFS8"/>
<evidence type="ECO:0000256" key="1">
    <source>
        <dbReference type="ARBA" id="ARBA00022676"/>
    </source>
</evidence>
<reference evidence="6 7" key="1">
    <citation type="submission" date="2016-10" db="EMBL/GenBank/DDBJ databases">
        <authorList>
            <person name="de Groot N.N."/>
        </authorList>
    </citation>
    <scope>NUCLEOTIDE SEQUENCE [LARGE SCALE GENOMIC DNA]</scope>
    <source>
        <strain evidence="6 7">DSM 21650</strain>
    </source>
</reference>
<evidence type="ECO:0000256" key="4">
    <source>
        <dbReference type="ARBA" id="ARBA00023316"/>
    </source>
</evidence>
<accession>A0A1H3SFS8</accession>
<evidence type="ECO:0000256" key="2">
    <source>
        <dbReference type="ARBA" id="ARBA00022679"/>
    </source>
</evidence>
<evidence type="ECO:0000256" key="5">
    <source>
        <dbReference type="HAMAP-Rule" id="MF_02070"/>
    </source>
</evidence>
<comment type="pathway">
    <text evidence="5">Cell wall biogenesis; teichoic acid biosynthesis.</text>
</comment>
<proteinExistence type="inferred from homology"/>
<protein>
    <recommendedName>
        <fullName evidence="5">N-acetylglucosaminyldiphosphoundecaprenol N-acetyl-beta-D-mannosaminyltransferase</fullName>
        <ecNumber evidence="5">2.4.1.187</ecNumber>
    </recommendedName>
    <alternativeName>
        <fullName evidence="5">N-acetylmannosaminyltransferase</fullName>
    </alternativeName>
    <alternativeName>
        <fullName evidence="5">UDP-N-acetylmannosamine transferase</fullName>
    </alternativeName>
    <alternativeName>
        <fullName evidence="5">UDP-N-acetylmannosamine:N-acetylglucosaminyl pyrophosphorylundecaprenol N-acetylmannosaminyltransferase</fullName>
    </alternativeName>
</protein>
<evidence type="ECO:0000313" key="6">
    <source>
        <dbReference type="EMBL" id="SDZ36597.1"/>
    </source>
</evidence>